<feature type="active site" description="Nucleophile" evidence="8">
    <location>
        <position position="51"/>
    </location>
</feature>
<evidence type="ECO:0000256" key="6">
    <source>
        <dbReference type="ARBA" id="ARBA00022801"/>
    </source>
</evidence>
<dbReference type="PANTHER" id="PTHR32194:SF0">
    <property type="entry name" value="ATP-DEPENDENT PROTEASE SUBUNIT HSLV"/>
    <property type="match status" value="1"/>
</dbReference>
<evidence type="ECO:0000313" key="9">
    <source>
        <dbReference type="EMBL" id="OGL44546.1"/>
    </source>
</evidence>
<dbReference type="Gene3D" id="3.60.20.10">
    <property type="entry name" value="Glutamine Phosphoribosylpyrophosphate, subunit 1, domain 1"/>
    <property type="match status" value="1"/>
</dbReference>
<dbReference type="InterPro" id="IPR022483">
    <property type="entry name" value="PSB_actinobac"/>
</dbReference>
<reference evidence="9 10" key="1">
    <citation type="journal article" date="2016" name="Nat. Commun.">
        <title>Thousands of microbial genomes shed light on interconnected biogeochemical processes in an aquifer system.</title>
        <authorList>
            <person name="Anantharaman K."/>
            <person name="Brown C.T."/>
            <person name="Hug L.A."/>
            <person name="Sharon I."/>
            <person name="Castelle C.J."/>
            <person name="Probst A.J."/>
            <person name="Thomas B.C."/>
            <person name="Singh A."/>
            <person name="Wilkins M.J."/>
            <person name="Karaoz U."/>
            <person name="Brodie E.L."/>
            <person name="Williams K.H."/>
            <person name="Hubbard S.S."/>
            <person name="Banfield J.F."/>
        </authorList>
    </citation>
    <scope>NUCLEOTIDE SEQUENCE [LARGE SCALE GENOMIC DNA]</scope>
</reference>
<name>A0A1F7RSL4_9BACT</name>
<organism evidence="9 10">
    <name type="scientific">Candidatus Schekmanbacteria bacterium RBG_13_48_7</name>
    <dbReference type="NCBI Taxonomy" id="1817878"/>
    <lineage>
        <taxon>Bacteria</taxon>
        <taxon>Candidatus Schekmaniibacteriota</taxon>
    </lineage>
</organism>
<evidence type="ECO:0000256" key="3">
    <source>
        <dbReference type="ARBA" id="ARBA00022490"/>
    </source>
</evidence>
<dbReference type="PANTHER" id="PTHR32194">
    <property type="entry name" value="METALLOPROTEASE TLDD"/>
    <property type="match status" value="1"/>
</dbReference>
<evidence type="ECO:0000256" key="5">
    <source>
        <dbReference type="ARBA" id="ARBA00022698"/>
    </source>
</evidence>
<dbReference type="InterPro" id="IPR029055">
    <property type="entry name" value="Ntn_hydrolases_N"/>
</dbReference>
<sequence length="250" mass="27322">MVLNKKGENNMGFLKNYTESSFFGLLKTEYPELIPQIMPHPEIKQNLVSSTTIAAVKYKDGVVIGGDRRATVNGHIVINEHVVKVFKTDDHSAIAIAGTFGPSVKMAKLFQVELEHYEKIEGIPLTLEGKANRLSQLIEQNFPAAIQGLPVMPLYAGYDLDAGHGKIFEYDITGGTFIKPKEEPFSTSGSGGDRAASTMEHFYRDDMNESEAMELMIKALDFAAKKDAATGGTSYIIKSVSRDGVKSLVG</sequence>
<dbReference type="NCBIfam" id="TIGR03690">
    <property type="entry name" value="20S_bact_beta"/>
    <property type="match status" value="1"/>
</dbReference>
<keyword evidence="4" id="KW-0645">Protease</keyword>
<keyword evidence="6" id="KW-0378">Hydrolase</keyword>
<dbReference type="PROSITE" id="PS51476">
    <property type="entry name" value="PROTEASOME_BETA_2"/>
    <property type="match status" value="1"/>
</dbReference>
<dbReference type="Pfam" id="PF00227">
    <property type="entry name" value="Proteasome"/>
    <property type="match status" value="1"/>
</dbReference>
<dbReference type="AlphaFoldDB" id="A0A1F7RSL4"/>
<dbReference type="CDD" id="cd01906">
    <property type="entry name" value="proteasome_protease_HslV"/>
    <property type="match status" value="1"/>
</dbReference>
<evidence type="ECO:0000256" key="2">
    <source>
        <dbReference type="ARBA" id="ARBA00012039"/>
    </source>
</evidence>
<dbReference type="GO" id="GO:0004298">
    <property type="term" value="F:threonine-type endopeptidase activity"/>
    <property type="evidence" value="ECO:0007669"/>
    <property type="project" value="UniProtKB-KW"/>
</dbReference>
<evidence type="ECO:0000256" key="8">
    <source>
        <dbReference type="PIRSR" id="PIRSR600243-1"/>
    </source>
</evidence>
<dbReference type="InterPro" id="IPR023333">
    <property type="entry name" value="Proteasome_suB-type"/>
</dbReference>
<evidence type="ECO:0000313" key="10">
    <source>
        <dbReference type="Proteomes" id="UP000179266"/>
    </source>
</evidence>
<evidence type="ECO:0000256" key="1">
    <source>
        <dbReference type="ARBA" id="ARBA00001198"/>
    </source>
</evidence>
<dbReference type="SUPFAM" id="SSF56235">
    <property type="entry name" value="N-terminal nucleophile aminohydrolases (Ntn hydrolases)"/>
    <property type="match status" value="1"/>
</dbReference>
<dbReference type="EC" id="3.4.25.1" evidence="2"/>
<evidence type="ECO:0000256" key="4">
    <source>
        <dbReference type="ARBA" id="ARBA00022670"/>
    </source>
</evidence>
<evidence type="ECO:0000256" key="7">
    <source>
        <dbReference type="ARBA" id="ARBA00022942"/>
    </source>
</evidence>
<dbReference type="Proteomes" id="UP000179266">
    <property type="component" value="Unassembled WGS sequence"/>
</dbReference>
<comment type="catalytic activity">
    <reaction evidence="1">
        <text>Cleavage of peptide bonds with very broad specificity.</text>
        <dbReference type="EC" id="3.4.25.1"/>
    </reaction>
</comment>
<keyword evidence="7 9" id="KW-0647">Proteasome</keyword>
<dbReference type="InterPro" id="IPR000243">
    <property type="entry name" value="Pept_T1A_subB"/>
</dbReference>
<comment type="caution">
    <text evidence="9">The sequence shown here is derived from an EMBL/GenBank/DDBJ whole genome shotgun (WGS) entry which is preliminary data.</text>
</comment>
<proteinExistence type="predicted"/>
<keyword evidence="3" id="KW-0963">Cytoplasm</keyword>
<dbReference type="GO" id="GO:0010498">
    <property type="term" value="P:proteasomal protein catabolic process"/>
    <property type="evidence" value="ECO:0007669"/>
    <property type="project" value="InterPro"/>
</dbReference>
<dbReference type="PRINTS" id="PR00141">
    <property type="entry name" value="PROTEASOME"/>
</dbReference>
<dbReference type="EMBL" id="MGDD01000219">
    <property type="protein sequence ID" value="OGL44546.1"/>
    <property type="molecule type" value="Genomic_DNA"/>
</dbReference>
<dbReference type="GO" id="GO:0019774">
    <property type="term" value="C:proteasome core complex, beta-subunit complex"/>
    <property type="evidence" value="ECO:0007669"/>
    <property type="project" value="UniProtKB-ARBA"/>
</dbReference>
<dbReference type="GO" id="GO:0005737">
    <property type="term" value="C:cytoplasm"/>
    <property type="evidence" value="ECO:0007669"/>
    <property type="project" value="TreeGrafter"/>
</dbReference>
<accession>A0A1F7RSL4</accession>
<gene>
    <name evidence="9" type="ORF">A2161_05890</name>
</gene>
<protein>
    <recommendedName>
        <fullName evidence="2">proteasome endopeptidase complex</fullName>
        <ecNumber evidence="2">3.4.25.1</ecNumber>
    </recommendedName>
</protein>
<keyword evidence="5" id="KW-0888">Threonine protease</keyword>
<dbReference type="InterPro" id="IPR001353">
    <property type="entry name" value="Proteasome_sua/b"/>
</dbReference>